<dbReference type="GO" id="GO:0006122">
    <property type="term" value="P:mitochondrial electron transport, ubiquinol to cytochrome c"/>
    <property type="evidence" value="ECO:0007669"/>
    <property type="project" value="InterPro"/>
</dbReference>
<dbReference type="Gene3D" id="1.20.5.220">
    <property type="match status" value="1"/>
</dbReference>
<dbReference type="AlphaFoldDB" id="A0A3Q2D837"/>
<dbReference type="PANTHER" id="PTHR15420">
    <property type="entry name" value="UBIQUINOL-CYTOCHROME C REDUCTASE COMPLEX 6.4 KD PROTEIN"/>
    <property type="match status" value="1"/>
</dbReference>
<dbReference type="InterPro" id="IPR015089">
    <property type="entry name" value="UQCR"/>
</dbReference>
<accession>A0A3Q2D837</accession>
<organism evidence="1 2">
    <name type="scientific">Cyprinodon variegatus</name>
    <name type="common">Sheepshead minnow</name>
    <dbReference type="NCBI Taxonomy" id="28743"/>
    <lineage>
        <taxon>Eukaryota</taxon>
        <taxon>Metazoa</taxon>
        <taxon>Chordata</taxon>
        <taxon>Craniata</taxon>
        <taxon>Vertebrata</taxon>
        <taxon>Euteleostomi</taxon>
        <taxon>Actinopterygii</taxon>
        <taxon>Neopterygii</taxon>
        <taxon>Teleostei</taxon>
        <taxon>Neoteleostei</taxon>
        <taxon>Acanthomorphata</taxon>
        <taxon>Ovalentaria</taxon>
        <taxon>Atherinomorphae</taxon>
        <taxon>Cyprinodontiformes</taxon>
        <taxon>Cyprinodontidae</taxon>
        <taxon>Cyprinodon</taxon>
    </lineage>
</organism>
<reference evidence="1" key="2">
    <citation type="submission" date="2025-09" db="UniProtKB">
        <authorList>
            <consortium name="Ensembl"/>
        </authorList>
    </citation>
    <scope>IDENTIFICATION</scope>
</reference>
<dbReference type="Ensembl" id="ENSCVAT00000022514.1">
    <property type="protein sequence ID" value="ENSCVAP00000014629.1"/>
    <property type="gene ID" value="ENSCVAG00000017312.1"/>
</dbReference>
<name>A0A3Q2D837_CYPVA</name>
<evidence type="ECO:0000313" key="1">
    <source>
        <dbReference type="Ensembl" id="ENSCVAP00000014629.1"/>
    </source>
</evidence>
<dbReference type="Proteomes" id="UP000265020">
    <property type="component" value="Unassembled WGS sequence"/>
</dbReference>
<dbReference type="GeneTree" id="ENSGT00970000193487"/>
<dbReference type="Pfam" id="PF08997">
    <property type="entry name" value="UCR_6-4kD"/>
    <property type="match status" value="1"/>
</dbReference>
<proteinExistence type="predicted"/>
<evidence type="ECO:0000313" key="2">
    <source>
        <dbReference type="Proteomes" id="UP000265020"/>
    </source>
</evidence>
<protein>
    <submittedName>
        <fullName evidence="1">Uncharacterized protein</fullName>
    </submittedName>
</protein>
<dbReference type="InterPro" id="IPR029027">
    <property type="entry name" value="Single_a-helix_sf"/>
</dbReference>
<dbReference type="STRING" id="28743.ENSCVAP00000014629"/>
<dbReference type="GO" id="GO:0005743">
    <property type="term" value="C:mitochondrial inner membrane"/>
    <property type="evidence" value="ECO:0007669"/>
    <property type="project" value="TreeGrafter"/>
</dbReference>
<sequence>EKQRLLNVFMVQTTCLSTMVTWGTAGGMALIHFTDWRLILDFVPYVKEKFKKDEEIKMTRPAVGFLSAQVGCPVSAG</sequence>
<dbReference type="SUPFAM" id="SSF81518">
    <property type="entry name" value="Subunit XI (6.4 kDa protein) of cytochrome bc1 complex (Ubiquinol-cytochrome c reductase)"/>
    <property type="match status" value="1"/>
</dbReference>
<keyword evidence="2" id="KW-1185">Reference proteome</keyword>
<reference evidence="1" key="1">
    <citation type="submission" date="2025-08" db="UniProtKB">
        <authorList>
            <consortium name="Ensembl"/>
        </authorList>
    </citation>
    <scope>IDENTIFICATION</scope>
</reference>
<dbReference type="PANTHER" id="PTHR15420:SF2">
    <property type="entry name" value="CYTOCHROME B-C1 COMPLEX SUBUNIT 10"/>
    <property type="match status" value="1"/>
</dbReference>